<reference evidence="1" key="1">
    <citation type="submission" date="2021-06" db="EMBL/GenBank/DDBJ databases">
        <authorList>
            <person name="Kallberg Y."/>
            <person name="Tangrot J."/>
            <person name="Rosling A."/>
        </authorList>
    </citation>
    <scope>NUCLEOTIDE SEQUENCE</scope>
    <source>
        <strain evidence="1">MA461A</strain>
    </source>
</reference>
<dbReference type="EMBL" id="CAJVQC010025980">
    <property type="protein sequence ID" value="CAG8731683.1"/>
    <property type="molecule type" value="Genomic_DNA"/>
</dbReference>
<dbReference type="Proteomes" id="UP000789920">
    <property type="component" value="Unassembled WGS sequence"/>
</dbReference>
<keyword evidence="2" id="KW-1185">Reference proteome</keyword>
<accession>A0ACA9Q344</accession>
<gene>
    <name evidence="1" type="ORF">RPERSI_LOCUS12221</name>
</gene>
<comment type="caution">
    <text evidence="1">The sequence shown here is derived from an EMBL/GenBank/DDBJ whole genome shotgun (WGS) entry which is preliminary data.</text>
</comment>
<feature type="non-terminal residue" evidence="1">
    <location>
        <position position="1"/>
    </location>
</feature>
<proteinExistence type="predicted"/>
<evidence type="ECO:0000313" key="2">
    <source>
        <dbReference type="Proteomes" id="UP000789920"/>
    </source>
</evidence>
<sequence length="43" mass="5186">DSFQEAVRELSYELFHDYKQISDAEIKVQFKNKLENNKDCAKY</sequence>
<evidence type="ECO:0000313" key="1">
    <source>
        <dbReference type="EMBL" id="CAG8731683.1"/>
    </source>
</evidence>
<organism evidence="1 2">
    <name type="scientific">Racocetra persica</name>
    <dbReference type="NCBI Taxonomy" id="160502"/>
    <lineage>
        <taxon>Eukaryota</taxon>
        <taxon>Fungi</taxon>
        <taxon>Fungi incertae sedis</taxon>
        <taxon>Mucoromycota</taxon>
        <taxon>Glomeromycotina</taxon>
        <taxon>Glomeromycetes</taxon>
        <taxon>Diversisporales</taxon>
        <taxon>Gigasporaceae</taxon>
        <taxon>Racocetra</taxon>
    </lineage>
</organism>
<feature type="non-terminal residue" evidence="1">
    <location>
        <position position="43"/>
    </location>
</feature>
<name>A0ACA9Q344_9GLOM</name>
<protein>
    <submittedName>
        <fullName evidence="1">31039_t:CDS:1</fullName>
    </submittedName>
</protein>